<gene>
    <name evidence="2" type="ORF">ACFSCX_21570</name>
</gene>
<dbReference type="RefSeq" id="WP_377930326.1">
    <property type="nucleotide sequence ID" value="NZ_JBHUEM010000052.1"/>
</dbReference>
<comment type="caution">
    <text evidence="2">The sequence shown here is derived from an EMBL/GenBank/DDBJ whole genome shotgun (WGS) entry which is preliminary data.</text>
</comment>
<comment type="similarity">
    <text evidence="1">Belongs to the enoyl-CoA hydratase/isomerase family.</text>
</comment>
<dbReference type="EC" id="4.2.1.17" evidence="2"/>
<dbReference type="GO" id="GO:0004300">
    <property type="term" value="F:enoyl-CoA hydratase activity"/>
    <property type="evidence" value="ECO:0007669"/>
    <property type="project" value="UniProtKB-EC"/>
</dbReference>
<dbReference type="NCBIfam" id="NF005804">
    <property type="entry name" value="PRK07659.1"/>
    <property type="match status" value="1"/>
</dbReference>
<evidence type="ECO:0000256" key="1">
    <source>
        <dbReference type="ARBA" id="ARBA00005254"/>
    </source>
</evidence>
<sequence>MSNTILLEQKDGIIYLTLNRPDAYNSLHVPMLEELLENLKQVTEMNEHIVVLKGSGKGFSAGGDIKSMLGTFDTPFESIMQVIGDVVTTLYAMNKLTICAIHGAAAGLGLSIGLGCDHVIADKHAKIAMNFIGIGLVPDGGGHFFLKNRLGDMKAKSIIWEGKTFTAAEAFQIGLIDDISENLEEAVSQKTAEWLEKPVLSMLATKNIFVQQSIEALKDTLKLETFHQAEMRKTLDHQEGIKAFIEKRRPVFTGN</sequence>
<accession>A0ABW4LX23</accession>
<keyword evidence="3" id="KW-1185">Reference proteome</keyword>
<dbReference type="CDD" id="cd06558">
    <property type="entry name" value="crotonase-like"/>
    <property type="match status" value="1"/>
</dbReference>
<keyword evidence="2" id="KW-0456">Lyase</keyword>
<dbReference type="SUPFAM" id="SSF52096">
    <property type="entry name" value="ClpP/crotonase"/>
    <property type="match status" value="1"/>
</dbReference>
<dbReference type="PANTHER" id="PTHR43459">
    <property type="entry name" value="ENOYL-COA HYDRATASE"/>
    <property type="match status" value="1"/>
</dbReference>
<evidence type="ECO:0000313" key="3">
    <source>
        <dbReference type="Proteomes" id="UP001597214"/>
    </source>
</evidence>
<dbReference type="Pfam" id="PF00378">
    <property type="entry name" value="ECH_1"/>
    <property type="match status" value="1"/>
</dbReference>
<organism evidence="2 3">
    <name type="scientific">Bacillus salitolerans</name>
    <dbReference type="NCBI Taxonomy" id="1437434"/>
    <lineage>
        <taxon>Bacteria</taxon>
        <taxon>Bacillati</taxon>
        <taxon>Bacillota</taxon>
        <taxon>Bacilli</taxon>
        <taxon>Bacillales</taxon>
        <taxon>Bacillaceae</taxon>
        <taxon>Bacillus</taxon>
    </lineage>
</organism>
<dbReference type="InterPro" id="IPR001753">
    <property type="entry name" value="Enoyl-CoA_hydra/iso"/>
</dbReference>
<dbReference type="Proteomes" id="UP001597214">
    <property type="component" value="Unassembled WGS sequence"/>
</dbReference>
<dbReference type="EMBL" id="JBHUEM010000052">
    <property type="protein sequence ID" value="MFD1739103.1"/>
    <property type="molecule type" value="Genomic_DNA"/>
</dbReference>
<dbReference type="InterPro" id="IPR029045">
    <property type="entry name" value="ClpP/crotonase-like_dom_sf"/>
</dbReference>
<reference evidence="3" key="1">
    <citation type="journal article" date="2019" name="Int. J. Syst. Evol. Microbiol.">
        <title>The Global Catalogue of Microorganisms (GCM) 10K type strain sequencing project: providing services to taxonomists for standard genome sequencing and annotation.</title>
        <authorList>
            <consortium name="The Broad Institute Genomics Platform"/>
            <consortium name="The Broad Institute Genome Sequencing Center for Infectious Disease"/>
            <person name="Wu L."/>
            <person name="Ma J."/>
        </authorList>
    </citation>
    <scope>NUCLEOTIDE SEQUENCE [LARGE SCALE GENOMIC DNA]</scope>
    <source>
        <strain evidence="3">CCUG 49339</strain>
    </source>
</reference>
<name>A0ABW4LX23_9BACI</name>
<dbReference type="PANTHER" id="PTHR43459:SF1">
    <property type="entry name" value="EG:BACN32G11.4 PROTEIN"/>
    <property type="match status" value="1"/>
</dbReference>
<protein>
    <submittedName>
        <fullName evidence="2">Enoyl-CoA hydratase</fullName>
        <ecNumber evidence="2">4.2.1.17</ecNumber>
    </submittedName>
</protein>
<dbReference type="Gene3D" id="3.90.226.10">
    <property type="entry name" value="2-enoyl-CoA Hydratase, Chain A, domain 1"/>
    <property type="match status" value="1"/>
</dbReference>
<dbReference type="InterPro" id="IPR014748">
    <property type="entry name" value="Enoyl-CoA_hydra_C"/>
</dbReference>
<evidence type="ECO:0000313" key="2">
    <source>
        <dbReference type="EMBL" id="MFD1739103.1"/>
    </source>
</evidence>
<proteinExistence type="inferred from homology"/>
<dbReference type="Gene3D" id="1.10.12.10">
    <property type="entry name" value="Lyase 2-enoyl-coa Hydratase, Chain A, domain 2"/>
    <property type="match status" value="1"/>
</dbReference>